<dbReference type="EMBL" id="LS483487">
    <property type="protein sequence ID" value="SQJ02654.1"/>
    <property type="molecule type" value="Genomic_DNA"/>
</dbReference>
<dbReference type="GO" id="GO:0016787">
    <property type="term" value="F:hydrolase activity"/>
    <property type="evidence" value="ECO:0007669"/>
    <property type="project" value="UniProtKB-KW"/>
</dbReference>
<dbReference type="KEGG" id="ful:C4N20_14770"/>
<dbReference type="SUPFAM" id="SSF109604">
    <property type="entry name" value="HD-domain/PDEase-like"/>
    <property type="match status" value="1"/>
</dbReference>
<dbReference type="SMART" id="SM00471">
    <property type="entry name" value="HDc"/>
    <property type="match status" value="1"/>
</dbReference>
<dbReference type="AlphaFoldDB" id="A0AAX2JA68"/>
<reference evidence="2 3" key="1">
    <citation type="submission" date="2018-06" db="EMBL/GenBank/DDBJ databases">
        <authorList>
            <consortium name="Pathogen Informatics"/>
            <person name="Doyle S."/>
        </authorList>
    </citation>
    <scope>NUCLEOTIDE SEQUENCE [LARGE SCALE GENOMIC DNA]</scope>
    <source>
        <strain evidence="2 3">NCTC12112</strain>
    </source>
</reference>
<feature type="domain" description="HD" evidence="1">
    <location>
        <begin position="27"/>
        <end position="128"/>
    </location>
</feature>
<accession>A0AAX2JA68</accession>
<organism evidence="2 3">
    <name type="scientific">Fusobacterium ulcerans</name>
    <dbReference type="NCBI Taxonomy" id="861"/>
    <lineage>
        <taxon>Bacteria</taxon>
        <taxon>Fusobacteriati</taxon>
        <taxon>Fusobacteriota</taxon>
        <taxon>Fusobacteriia</taxon>
        <taxon>Fusobacteriales</taxon>
        <taxon>Fusobacteriaceae</taxon>
        <taxon>Fusobacterium</taxon>
    </lineage>
</organism>
<evidence type="ECO:0000313" key="2">
    <source>
        <dbReference type="EMBL" id="SQJ02654.1"/>
    </source>
</evidence>
<dbReference type="Pfam" id="PF01966">
    <property type="entry name" value="HD"/>
    <property type="match status" value="1"/>
</dbReference>
<sequence length="157" mass="18418">MDRIEKIRGYIDEVLLNNKNIMERRNGYIHLYGVAQLSVILAKKRNLNQEIAIMAGMLHDIYTYKFEYSKDHGQKGAIMAREILEKLQVATSTEIDIICTAIHNHSNKERIDSEYDELLKDADVLQHCIYNPLILVKNHELKRYNDLLMELDILFNK</sequence>
<keyword evidence="2" id="KW-0378">Hydrolase</keyword>
<dbReference type="InterPro" id="IPR003607">
    <property type="entry name" value="HD/PDEase_dom"/>
</dbReference>
<name>A0AAX2JA68_9FUSO</name>
<dbReference type="Proteomes" id="UP000249008">
    <property type="component" value="Chromosome 1"/>
</dbReference>
<dbReference type="InterPro" id="IPR006675">
    <property type="entry name" value="HDIG_dom"/>
</dbReference>
<gene>
    <name evidence="2" type="ORF">NCTC12112_01526</name>
</gene>
<dbReference type="NCBIfam" id="TIGR00277">
    <property type="entry name" value="HDIG"/>
    <property type="match status" value="1"/>
</dbReference>
<dbReference type="RefSeq" id="WP_005977223.1">
    <property type="nucleotide sequence ID" value="NZ_CABKNW010000002.1"/>
</dbReference>
<dbReference type="CDD" id="cd00077">
    <property type="entry name" value="HDc"/>
    <property type="match status" value="1"/>
</dbReference>
<dbReference type="Gene3D" id="1.10.3210.10">
    <property type="entry name" value="Hypothetical protein af1432"/>
    <property type="match status" value="1"/>
</dbReference>
<evidence type="ECO:0000259" key="1">
    <source>
        <dbReference type="PROSITE" id="PS51831"/>
    </source>
</evidence>
<proteinExistence type="predicted"/>
<dbReference type="InterPro" id="IPR006674">
    <property type="entry name" value="HD_domain"/>
</dbReference>
<dbReference type="PROSITE" id="PS51831">
    <property type="entry name" value="HD"/>
    <property type="match status" value="1"/>
</dbReference>
<protein>
    <submittedName>
        <fullName evidence="2">Predicted HD superfamily hydrolase</fullName>
    </submittedName>
</protein>
<evidence type="ECO:0000313" key="3">
    <source>
        <dbReference type="Proteomes" id="UP000249008"/>
    </source>
</evidence>
<dbReference type="GeneID" id="78456087"/>